<name>A0ABT1L4V9_9GAMM</name>
<protein>
    <submittedName>
        <fullName evidence="1">DUF2797 domain-containing protein</fullName>
    </submittedName>
</protein>
<comment type="caution">
    <text evidence="1">The sequence shown here is derived from an EMBL/GenBank/DDBJ whole genome shotgun (WGS) entry which is preliminary data.</text>
</comment>
<dbReference type="InterPro" id="IPR021246">
    <property type="entry name" value="DUF2797"/>
</dbReference>
<organism evidence="1 2">
    <name type="scientific">Candidatus Synchoanobacter obligatus</name>
    <dbReference type="NCBI Taxonomy" id="2919597"/>
    <lineage>
        <taxon>Bacteria</taxon>
        <taxon>Pseudomonadati</taxon>
        <taxon>Pseudomonadota</taxon>
        <taxon>Gammaproteobacteria</taxon>
        <taxon>Candidatus Comchoanobacterales</taxon>
        <taxon>Candidatus Comchoanobacteraceae</taxon>
        <taxon>Candidatus Synchoanobacter</taxon>
    </lineage>
</organism>
<dbReference type="Pfam" id="PF10977">
    <property type="entry name" value="DUF2797"/>
    <property type="match status" value="1"/>
</dbReference>
<dbReference type="EMBL" id="JAKUDN010000001">
    <property type="protein sequence ID" value="MCP8351903.1"/>
    <property type="molecule type" value="Genomic_DNA"/>
</dbReference>
<reference evidence="1 2" key="1">
    <citation type="journal article" date="2022" name="Nat. Microbiol.">
        <title>The microbiome of a bacterivorous marine choanoflagellate contains a resource-demanding obligate bacterial associate.</title>
        <authorList>
            <person name="Needham D.M."/>
            <person name="Poirier C."/>
            <person name="Bachy C."/>
            <person name="George E.E."/>
            <person name="Wilken S."/>
            <person name="Yung C.C.M."/>
            <person name="Limardo A.J."/>
            <person name="Morando M."/>
            <person name="Sudek L."/>
            <person name="Malmstrom R.R."/>
            <person name="Keeling P.J."/>
            <person name="Santoro A.E."/>
            <person name="Worden A.Z."/>
        </authorList>
    </citation>
    <scope>NUCLEOTIDE SEQUENCE [LARGE SCALE GENOMIC DNA]</scope>
    <source>
        <strain evidence="1 2">Comchoano-2</strain>
    </source>
</reference>
<dbReference type="RefSeq" id="WP_258569011.1">
    <property type="nucleotide sequence ID" value="NZ_JAKUDN010000001.1"/>
</dbReference>
<dbReference type="Proteomes" id="UP001320768">
    <property type="component" value="Unassembled WGS sequence"/>
</dbReference>
<evidence type="ECO:0000313" key="1">
    <source>
        <dbReference type="EMBL" id="MCP8351903.1"/>
    </source>
</evidence>
<keyword evidence="2" id="KW-1185">Reference proteome</keyword>
<proteinExistence type="predicted"/>
<gene>
    <name evidence="1" type="ORF">MKS91_01160</name>
</gene>
<sequence>MSTTGYLQKMSGTQGAEVEYSLLLNQKTLSLSQALGQFITIKYLNHIQCQACHKSTSKSFNQGFCYSCFKKLARNDRCVMSPELCHFAQGTCREPDWGIAHCMQKHIVYLSWTSQLKVGLTKPSQIPTRWIDQGATAAVAICEVSSRYHAGLIEDYLRQWYKDKTQWRKMLEGVDMSIDLASAAAEAQEKISQGSFSQPLKDDVKILDINVQQFNFPIDYDGPIKALSLDKQNIVQGYLLGIKGQYLLFDTGVFNIRKHTSYKVMLAITPSRPD</sequence>
<accession>A0ABT1L4V9</accession>
<evidence type="ECO:0000313" key="2">
    <source>
        <dbReference type="Proteomes" id="UP001320768"/>
    </source>
</evidence>